<evidence type="ECO:0000256" key="2">
    <source>
        <dbReference type="SAM" id="Phobius"/>
    </source>
</evidence>
<keyword evidence="2" id="KW-0472">Membrane</keyword>
<feature type="region of interest" description="Disordered" evidence="1">
    <location>
        <begin position="288"/>
        <end position="332"/>
    </location>
</feature>
<feature type="compositionally biased region" description="Pro residues" evidence="1">
    <location>
        <begin position="577"/>
        <end position="588"/>
    </location>
</feature>
<dbReference type="PANTHER" id="PTHR33870">
    <property type="entry name" value="CARDIOMYOPATHY-ASSOCIATED PROTEIN"/>
    <property type="match status" value="1"/>
</dbReference>
<gene>
    <name evidence="3" type="ORF">ZEAMMB73_Zm00001d034936</name>
</gene>
<dbReference type="PaxDb" id="4577-GRMZM2G377477_P01"/>
<dbReference type="EMBL" id="CM007647">
    <property type="protein sequence ID" value="ONM11834.1"/>
    <property type="molecule type" value="Genomic_DNA"/>
</dbReference>
<evidence type="ECO:0000313" key="3">
    <source>
        <dbReference type="EMBL" id="ONM11834.1"/>
    </source>
</evidence>
<feature type="compositionally biased region" description="Acidic residues" evidence="1">
    <location>
        <begin position="385"/>
        <end position="394"/>
    </location>
</feature>
<feature type="compositionally biased region" description="Pro residues" evidence="1">
    <location>
        <begin position="501"/>
        <end position="523"/>
    </location>
</feature>
<feature type="compositionally biased region" description="Acidic residues" evidence="1">
    <location>
        <begin position="139"/>
        <end position="149"/>
    </location>
</feature>
<dbReference type="OMA" id="HRPSHES"/>
<feature type="transmembrane region" description="Helical" evidence="2">
    <location>
        <begin position="66"/>
        <end position="99"/>
    </location>
</feature>
<feature type="region of interest" description="Disordered" evidence="1">
    <location>
        <begin position="362"/>
        <end position="435"/>
    </location>
</feature>
<feature type="region of interest" description="Disordered" evidence="1">
    <location>
        <begin position="121"/>
        <end position="150"/>
    </location>
</feature>
<feature type="compositionally biased region" description="Polar residues" evidence="1">
    <location>
        <begin position="398"/>
        <end position="411"/>
    </location>
</feature>
<dbReference type="eggNOG" id="ENOG502SHBU">
    <property type="taxonomic scope" value="Eukaryota"/>
</dbReference>
<proteinExistence type="predicted"/>
<feature type="compositionally biased region" description="Pro residues" evidence="1">
    <location>
        <begin position="530"/>
        <end position="570"/>
    </location>
</feature>
<protein>
    <submittedName>
        <fullName evidence="3">Uncharacterized protein</fullName>
    </submittedName>
</protein>
<reference evidence="3" key="1">
    <citation type="submission" date="2015-12" db="EMBL/GenBank/DDBJ databases">
        <title>Update maize B73 reference genome by single molecule sequencing technologies.</title>
        <authorList>
            <consortium name="Maize Genome Sequencing Project"/>
            <person name="Ware D."/>
        </authorList>
    </citation>
    <scope>NUCLEOTIDE SEQUENCE [LARGE SCALE GENOMIC DNA]</scope>
    <source>
        <tissue evidence="3">Seedling</tissue>
    </source>
</reference>
<feature type="compositionally biased region" description="Low complexity" evidence="1">
    <location>
        <begin position="589"/>
        <end position="606"/>
    </location>
</feature>
<feature type="compositionally biased region" description="Low complexity" evidence="1">
    <location>
        <begin position="303"/>
        <end position="320"/>
    </location>
</feature>
<evidence type="ECO:0000256" key="1">
    <source>
        <dbReference type="SAM" id="MobiDB-lite"/>
    </source>
</evidence>
<organism evidence="3">
    <name type="scientific">Zea mays</name>
    <name type="common">Maize</name>
    <dbReference type="NCBI Taxonomy" id="4577"/>
    <lineage>
        <taxon>Eukaryota</taxon>
        <taxon>Viridiplantae</taxon>
        <taxon>Streptophyta</taxon>
        <taxon>Embryophyta</taxon>
        <taxon>Tracheophyta</taxon>
        <taxon>Spermatophyta</taxon>
        <taxon>Magnoliopsida</taxon>
        <taxon>Liliopsida</taxon>
        <taxon>Poales</taxon>
        <taxon>Poaceae</taxon>
        <taxon>PACMAD clade</taxon>
        <taxon>Panicoideae</taxon>
        <taxon>Andropogonodae</taxon>
        <taxon>Andropogoneae</taxon>
        <taxon>Tripsacinae</taxon>
        <taxon>Zea</taxon>
    </lineage>
</organism>
<sequence length="624" mass="65327">MIWIGRSDQNQTYPILQSKFSSTDRGFSQEFEAAETEDRNIDRSMAATHVLHSFWRRHRWTVLRSLLLVALLHRLHLLAFLAASSPVWLLTAFLLGAVLVNSEPNVPLAVAAALEDHEGRHLTTAGTGPSSSSSSSDDGANESEEDVDEDHLVVDKKEAVAWTADDEHSIQSIGSLELERNARLEKLMSRITVHRGLTDLDVHTPAVLAPRTKNPFDLDLDHDAAMDAPGSAPSSLLGQHTNPFDIHIQQPDEVEEEDDDKKAAMLVGRHDSFTAQPSRFMPYFVADVPEEEGGGGSGRDAGSDNSNSNSSSPSASTASDHQTQQEAAVKVEEAPAAMASTWDGKGNGTVVAVDVELISDSSDDDMSLQADDATGGSLNNAHDPSDEDEEDSFEVESITQQVAAAKQQLQPVSPPSEQGHRDEEDKEVASIVSGRNEWVPLTTLVSVEEKEKGERGLTENREHHILGAVPAIDASAGARVGAAGAVVAAAPTPPATDVASGPPPVTAAAPTPRPTTVAPPTPPATDAAAGPPPVAAAPPPPATDVASGPPPVAAAPPPRPTTVAAPPPPATDVASGPPQPAAAAPPRPTAAVASAPPSGKLSSKSKVASKKIDPKKAVFGFFRK</sequence>
<dbReference type="PANTHER" id="PTHR33870:SF1">
    <property type="entry name" value="OS03G0862000 PROTEIN"/>
    <property type="match status" value="1"/>
</dbReference>
<name>A0A1D6LCQ9_MAIZE</name>
<dbReference type="FunCoup" id="A0A1D6LCQ9">
    <property type="interactions" value="472"/>
</dbReference>
<keyword evidence="2" id="KW-0812">Transmembrane</keyword>
<dbReference type="InParanoid" id="A0A1D6LCQ9"/>
<accession>A0A1D6LCQ9</accession>
<feature type="region of interest" description="Disordered" evidence="1">
    <location>
        <begin position="492"/>
        <end position="624"/>
    </location>
</feature>
<keyword evidence="2" id="KW-1133">Transmembrane helix</keyword>
<dbReference type="AlphaFoldDB" id="A0A1D6LCQ9"/>